<dbReference type="GO" id="GO:0003755">
    <property type="term" value="F:peptidyl-prolyl cis-trans isomerase activity"/>
    <property type="evidence" value="ECO:0007669"/>
    <property type="project" value="InterPro"/>
</dbReference>
<name>A0A0C2C1K7_9BILA</name>
<sequence length="112" mass="12929">TGYEELDELMRDPRPLRFIFHLLSVTQPEEYEAEGWQLTSEEKIQSVETLRLQGNELFSQTAGAFILQKKLQLVLIDLVILFFPLPAAVMSKKAYCIPEHESAYSFPKTPIR</sequence>
<feature type="non-terminal residue" evidence="1">
    <location>
        <position position="1"/>
    </location>
</feature>
<dbReference type="OrthoDB" id="5829758at2759"/>
<reference evidence="1 2" key="1">
    <citation type="submission" date="2013-12" db="EMBL/GenBank/DDBJ databases">
        <title>Draft genome of the parsitic nematode Ancylostoma duodenale.</title>
        <authorList>
            <person name="Mitreva M."/>
        </authorList>
    </citation>
    <scope>NUCLEOTIDE SEQUENCE [LARGE SCALE GENOMIC DNA]</scope>
    <source>
        <strain evidence="1 2">Zhejiang</strain>
    </source>
</reference>
<accession>A0A0C2C1K7</accession>
<evidence type="ECO:0000313" key="1">
    <source>
        <dbReference type="EMBL" id="KIH43452.1"/>
    </source>
</evidence>
<dbReference type="InterPro" id="IPR046357">
    <property type="entry name" value="PPIase_dom_sf"/>
</dbReference>
<protein>
    <submittedName>
        <fullName evidence="1">Uncharacterized protein</fullName>
    </submittedName>
</protein>
<dbReference type="Proteomes" id="UP000054047">
    <property type="component" value="Unassembled WGS sequence"/>
</dbReference>
<keyword evidence="2" id="KW-1185">Reference proteome</keyword>
<dbReference type="AlphaFoldDB" id="A0A0C2C1K7"/>
<organism evidence="1 2">
    <name type="scientific">Ancylostoma duodenale</name>
    <dbReference type="NCBI Taxonomy" id="51022"/>
    <lineage>
        <taxon>Eukaryota</taxon>
        <taxon>Metazoa</taxon>
        <taxon>Ecdysozoa</taxon>
        <taxon>Nematoda</taxon>
        <taxon>Chromadorea</taxon>
        <taxon>Rhabditida</taxon>
        <taxon>Rhabditina</taxon>
        <taxon>Rhabditomorpha</taxon>
        <taxon>Strongyloidea</taxon>
        <taxon>Ancylostomatidae</taxon>
        <taxon>Ancylostomatinae</taxon>
        <taxon>Ancylostoma</taxon>
    </lineage>
</organism>
<gene>
    <name evidence="1" type="ORF">ANCDUO_26541</name>
</gene>
<dbReference type="EMBL" id="KN785692">
    <property type="protein sequence ID" value="KIH43452.1"/>
    <property type="molecule type" value="Genomic_DNA"/>
</dbReference>
<dbReference type="Gene3D" id="3.10.50.40">
    <property type="match status" value="1"/>
</dbReference>
<proteinExistence type="predicted"/>
<evidence type="ECO:0000313" key="2">
    <source>
        <dbReference type="Proteomes" id="UP000054047"/>
    </source>
</evidence>